<name>A0A3P7I564_STRVU</name>
<evidence type="ECO:0000313" key="1">
    <source>
        <dbReference type="EMBL" id="VDM68521.1"/>
    </source>
</evidence>
<reference evidence="1 2" key="1">
    <citation type="submission" date="2018-11" db="EMBL/GenBank/DDBJ databases">
        <authorList>
            <consortium name="Pathogen Informatics"/>
        </authorList>
    </citation>
    <scope>NUCLEOTIDE SEQUENCE [LARGE SCALE GENOMIC DNA]</scope>
</reference>
<keyword evidence="2" id="KW-1185">Reference proteome</keyword>
<protein>
    <submittedName>
        <fullName evidence="1">Uncharacterized protein</fullName>
    </submittedName>
</protein>
<proteinExistence type="predicted"/>
<evidence type="ECO:0000313" key="2">
    <source>
        <dbReference type="Proteomes" id="UP000270094"/>
    </source>
</evidence>
<accession>A0A3P7I564</accession>
<organism evidence="1 2">
    <name type="scientific">Strongylus vulgaris</name>
    <name type="common">Blood worm</name>
    <dbReference type="NCBI Taxonomy" id="40348"/>
    <lineage>
        <taxon>Eukaryota</taxon>
        <taxon>Metazoa</taxon>
        <taxon>Ecdysozoa</taxon>
        <taxon>Nematoda</taxon>
        <taxon>Chromadorea</taxon>
        <taxon>Rhabditida</taxon>
        <taxon>Rhabditina</taxon>
        <taxon>Rhabditomorpha</taxon>
        <taxon>Strongyloidea</taxon>
        <taxon>Strongylidae</taxon>
        <taxon>Strongylus</taxon>
    </lineage>
</organism>
<gene>
    <name evidence="1" type="ORF">SVUK_LOCUS3519</name>
</gene>
<dbReference type="EMBL" id="UYYB01009079">
    <property type="protein sequence ID" value="VDM68521.1"/>
    <property type="molecule type" value="Genomic_DNA"/>
</dbReference>
<dbReference type="Proteomes" id="UP000270094">
    <property type="component" value="Unassembled WGS sequence"/>
</dbReference>
<dbReference type="AlphaFoldDB" id="A0A3P7I564"/>
<sequence>MDATTACHLMSDPFAGHNYAYSIPIRVVQKLVQGTMTNVAVVGKPRILEIVDRATIQRYFVKYIVKSQFIHKKGKTYSIFSVIGTSFLVRSRPPPLCSEGHQSMKGKTLSFQPRLEYVPNAGAMV</sequence>
<dbReference type="OrthoDB" id="5874790at2759"/>